<dbReference type="PANTHER" id="PTHR43384">
    <property type="entry name" value="SEPTUM SITE-DETERMINING PROTEIN MIND HOMOLOG, CHLOROPLASTIC-RELATED"/>
    <property type="match status" value="1"/>
</dbReference>
<dbReference type="STRING" id="404380.Gbem_1834"/>
<dbReference type="RefSeq" id="WP_012530268.1">
    <property type="nucleotide sequence ID" value="NC_011146.1"/>
</dbReference>
<comment type="caution">
    <text evidence="3">Lacks conserved residue(s) required for the propagation of feature annotation.</text>
</comment>
<dbReference type="GO" id="GO:0051782">
    <property type="term" value="P:negative regulation of cell division"/>
    <property type="evidence" value="ECO:0007669"/>
    <property type="project" value="TreeGrafter"/>
</dbReference>
<sequence length="376" mass="40949">MKQQITAFLIDSDTASASKINSTLMSMEGEARLLGAARNLQEGMQAIQASNPNIVILEVNDLERGTKETELLLSRCPQSAAFISSAAMSPEWILKLIRAGASEYLSRPILAAELIDAVNKVARRRTVKHAPNTGTVFSVYHPSGGVGTTTIAVNLAAMLSAQGHSTALVDLNLYSGDVSAFLDLTPRYTLADVMPKAGQIDASFLKSVIAPHPSGVHVLDCPGHVAETNRITTELLQEVIDVLRTIFEYTVIDTGGELFGCNLATFNLSNRILFATVLTVPCLRTAKRYLTAMADVGLGPDRVKLVVNRYLPRDDIRISDAEKVLRTKAYHMLPNNYTDHKTSVNKGVPLALYLTRSSFSKSMDQLARQLCQDSTR</sequence>
<dbReference type="InterPro" id="IPR011006">
    <property type="entry name" value="CheY-like_superfamily"/>
</dbReference>
<keyword evidence="2" id="KW-0067">ATP-binding</keyword>
<dbReference type="PANTHER" id="PTHR43384:SF6">
    <property type="entry name" value="SEPTUM SITE-DETERMINING PROTEIN MIND HOMOLOG, CHLOROPLASTIC"/>
    <property type="match status" value="1"/>
</dbReference>
<evidence type="ECO:0000256" key="3">
    <source>
        <dbReference type="PROSITE-ProRule" id="PRU00169"/>
    </source>
</evidence>
<dbReference type="InterPro" id="IPR001789">
    <property type="entry name" value="Sig_transdc_resp-reg_receiver"/>
</dbReference>
<dbReference type="InterPro" id="IPR027417">
    <property type="entry name" value="P-loop_NTPase"/>
</dbReference>
<dbReference type="GO" id="GO:0000160">
    <property type="term" value="P:phosphorelay signal transduction system"/>
    <property type="evidence" value="ECO:0007669"/>
    <property type="project" value="InterPro"/>
</dbReference>
<evidence type="ECO:0000256" key="2">
    <source>
        <dbReference type="ARBA" id="ARBA00022840"/>
    </source>
</evidence>
<dbReference type="eggNOG" id="COG2197">
    <property type="taxonomic scope" value="Bacteria"/>
</dbReference>
<reference evidence="5 6" key="2">
    <citation type="journal article" date="2010" name="BMC Genomics">
        <title>The genome of Geobacter bemidjiensis, exemplar for the subsurface clade of Geobacter species that predominate in Fe(III)-reducing subsurface environments.</title>
        <authorList>
            <person name="Aklujkar M."/>
            <person name="Young N.D."/>
            <person name="Holmes D."/>
            <person name="Chavan M."/>
            <person name="Risso C."/>
            <person name="Kiss H.E."/>
            <person name="Han C.S."/>
            <person name="Land M.L."/>
            <person name="Lovley D.R."/>
        </authorList>
    </citation>
    <scope>NUCLEOTIDE SEQUENCE [LARGE SCALE GENOMIC DNA]</scope>
    <source>
        <strain evidence="6">ATCC BAA-1014 / DSM 16622 / JCM 12645 / Bem</strain>
    </source>
</reference>
<accession>B5EAY8</accession>
<name>B5EAY8_CITBB</name>
<dbReference type="GO" id="GO:0005829">
    <property type="term" value="C:cytosol"/>
    <property type="evidence" value="ECO:0007669"/>
    <property type="project" value="TreeGrafter"/>
</dbReference>
<dbReference type="SUPFAM" id="SSF52540">
    <property type="entry name" value="P-loop containing nucleoside triphosphate hydrolases"/>
    <property type="match status" value="1"/>
</dbReference>
<evidence type="ECO:0000256" key="1">
    <source>
        <dbReference type="ARBA" id="ARBA00022741"/>
    </source>
</evidence>
<reference evidence="5 6" key="1">
    <citation type="submission" date="2008-07" db="EMBL/GenBank/DDBJ databases">
        <title>Complete sequence of Geobacter bemidjiensis BEM.</title>
        <authorList>
            <consortium name="US DOE Joint Genome Institute"/>
            <person name="Lucas S."/>
            <person name="Copeland A."/>
            <person name="Lapidus A."/>
            <person name="Glavina del Rio T."/>
            <person name="Dalin E."/>
            <person name="Tice H."/>
            <person name="Bruce D."/>
            <person name="Goodwin L."/>
            <person name="Pitluck S."/>
            <person name="Kiss H."/>
            <person name="Brettin T."/>
            <person name="Detter J.C."/>
            <person name="Han C."/>
            <person name="Kuske C.R."/>
            <person name="Schmutz J."/>
            <person name="Larimer F."/>
            <person name="Land M."/>
            <person name="Hauser L."/>
            <person name="Kyrpides N."/>
            <person name="Lykidis A."/>
            <person name="Lovley D."/>
            <person name="Richardson P."/>
        </authorList>
    </citation>
    <scope>NUCLEOTIDE SEQUENCE [LARGE SCALE GENOMIC DNA]</scope>
    <source>
        <strain evidence="6">ATCC BAA-1014 / DSM 16622 / JCM 12645 / Bem</strain>
    </source>
</reference>
<evidence type="ECO:0000313" key="5">
    <source>
        <dbReference type="EMBL" id="ACH38849.1"/>
    </source>
</evidence>
<dbReference type="eggNOG" id="COG4963">
    <property type="taxonomic scope" value="Bacteria"/>
</dbReference>
<dbReference type="GO" id="GO:0009898">
    <property type="term" value="C:cytoplasmic side of plasma membrane"/>
    <property type="evidence" value="ECO:0007669"/>
    <property type="project" value="TreeGrafter"/>
</dbReference>
<proteinExistence type="predicted"/>
<dbReference type="OrthoDB" id="9768734at2"/>
<keyword evidence="1" id="KW-0547">Nucleotide-binding</keyword>
<evidence type="ECO:0000313" key="6">
    <source>
        <dbReference type="Proteomes" id="UP000008825"/>
    </source>
</evidence>
<dbReference type="GO" id="GO:0005524">
    <property type="term" value="F:ATP binding"/>
    <property type="evidence" value="ECO:0007669"/>
    <property type="project" value="UniProtKB-KW"/>
</dbReference>
<dbReference type="EMBL" id="CP001124">
    <property type="protein sequence ID" value="ACH38849.1"/>
    <property type="molecule type" value="Genomic_DNA"/>
</dbReference>
<dbReference type="SUPFAM" id="SSF52172">
    <property type="entry name" value="CheY-like"/>
    <property type="match status" value="1"/>
</dbReference>
<dbReference type="Gene3D" id="3.40.50.300">
    <property type="entry name" value="P-loop containing nucleotide triphosphate hydrolases"/>
    <property type="match status" value="1"/>
</dbReference>
<protein>
    <submittedName>
        <fullName evidence="5">Flp pilus polar localization response receiver ATPase TadZ, FlhG domain-containing</fullName>
    </submittedName>
</protein>
<dbReference type="HOGENOM" id="CLU_033160_2_1_7"/>
<dbReference type="Pfam" id="PF13614">
    <property type="entry name" value="AAA_31"/>
    <property type="match status" value="1"/>
</dbReference>
<dbReference type="InterPro" id="IPR025669">
    <property type="entry name" value="AAA_dom"/>
</dbReference>
<evidence type="ECO:0000259" key="4">
    <source>
        <dbReference type="PROSITE" id="PS50110"/>
    </source>
</evidence>
<keyword evidence="6" id="KW-1185">Reference proteome</keyword>
<dbReference type="PROSITE" id="PS50110">
    <property type="entry name" value="RESPONSE_REGULATORY"/>
    <property type="match status" value="1"/>
</dbReference>
<dbReference type="Proteomes" id="UP000008825">
    <property type="component" value="Chromosome"/>
</dbReference>
<organism evidence="5 6">
    <name type="scientific">Citrifermentans bemidjiense (strain ATCC BAA-1014 / DSM 16622 / JCM 12645 / Bem)</name>
    <name type="common">Geobacter bemidjiensis</name>
    <dbReference type="NCBI Taxonomy" id="404380"/>
    <lineage>
        <taxon>Bacteria</taxon>
        <taxon>Pseudomonadati</taxon>
        <taxon>Thermodesulfobacteriota</taxon>
        <taxon>Desulfuromonadia</taxon>
        <taxon>Geobacterales</taxon>
        <taxon>Geobacteraceae</taxon>
        <taxon>Citrifermentans</taxon>
    </lineage>
</organism>
<feature type="domain" description="Response regulatory" evidence="4">
    <location>
        <begin position="6"/>
        <end position="122"/>
    </location>
</feature>
<dbReference type="Gene3D" id="3.40.50.2300">
    <property type="match status" value="1"/>
</dbReference>
<dbReference type="GO" id="GO:0016887">
    <property type="term" value="F:ATP hydrolysis activity"/>
    <property type="evidence" value="ECO:0007669"/>
    <property type="project" value="TreeGrafter"/>
</dbReference>
<gene>
    <name evidence="5" type="primary">tadZ-2</name>
    <name evidence="5" type="ordered locus">Gbem_1834</name>
</gene>
<dbReference type="AlphaFoldDB" id="B5EAY8"/>
<dbReference type="InterPro" id="IPR050625">
    <property type="entry name" value="ParA/MinD_ATPase"/>
</dbReference>
<dbReference type="KEGG" id="gbm:Gbem_1834"/>